<gene>
    <name evidence="2" type="ORF">RRG08_034051</name>
</gene>
<dbReference type="Proteomes" id="UP001283361">
    <property type="component" value="Unassembled WGS sequence"/>
</dbReference>
<sequence>MSRPSDTRNTSKTVYQGMVLKRTQRSEYDDNQLRDQARHNARLDHEIKNVERARTVMAKSMEADKQLFIKSGVQNNARVTKSRHGTNTRNAPASQAAAQHTRLISDTRVKRSSVSDTDSLDTGRSSATRSPKQDQLKVTSSTATLNQRQLKDSNNNHNINNQANTTNKNSEVLTNNDSNNNPGAKDRYVGAASHAATSDSLYDSFLLENLSQTSTSKPVVPLATPVRQLDTRSVDNAGGDTTTADYAVTKASSRTPDRRPSGPVGVDFVDRPGQNPDSRRTGLSQPKAKTGIIGHQDRAGQTIRGDNLPGRLRTKWDTLATPKHSSPQLTKRAQIEQEFSRPANRNSNTSPASARLLATFTLTAGTTTPVPATPASSAAPAQRKKSAQHGPRQ</sequence>
<feature type="region of interest" description="Disordered" evidence="1">
    <location>
        <begin position="74"/>
        <end position="191"/>
    </location>
</feature>
<feature type="compositionally biased region" description="Polar residues" evidence="1">
    <location>
        <begin position="239"/>
        <end position="254"/>
    </location>
</feature>
<comment type="caution">
    <text evidence="2">The sequence shown here is derived from an EMBL/GenBank/DDBJ whole genome shotgun (WGS) entry which is preliminary data.</text>
</comment>
<feature type="compositionally biased region" description="Low complexity" evidence="1">
    <location>
        <begin position="155"/>
        <end position="169"/>
    </location>
</feature>
<protein>
    <submittedName>
        <fullName evidence="2">Uncharacterized protein</fullName>
    </submittedName>
</protein>
<proteinExistence type="predicted"/>
<feature type="compositionally biased region" description="Polar residues" evidence="1">
    <location>
        <begin position="87"/>
        <end position="102"/>
    </location>
</feature>
<keyword evidence="3" id="KW-1185">Reference proteome</keyword>
<organism evidence="2 3">
    <name type="scientific">Elysia crispata</name>
    <name type="common">lettuce slug</name>
    <dbReference type="NCBI Taxonomy" id="231223"/>
    <lineage>
        <taxon>Eukaryota</taxon>
        <taxon>Metazoa</taxon>
        <taxon>Spiralia</taxon>
        <taxon>Lophotrochozoa</taxon>
        <taxon>Mollusca</taxon>
        <taxon>Gastropoda</taxon>
        <taxon>Heterobranchia</taxon>
        <taxon>Euthyneura</taxon>
        <taxon>Panpulmonata</taxon>
        <taxon>Sacoglossa</taxon>
        <taxon>Placobranchoidea</taxon>
        <taxon>Plakobranchidae</taxon>
        <taxon>Elysia</taxon>
    </lineage>
</organism>
<feature type="compositionally biased region" description="Low complexity" evidence="1">
    <location>
        <begin position="352"/>
        <end position="381"/>
    </location>
</feature>
<dbReference type="AlphaFoldDB" id="A0AAE0YKE3"/>
<name>A0AAE0YKE3_9GAST</name>
<dbReference type="EMBL" id="JAWDGP010005963">
    <property type="protein sequence ID" value="KAK3749077.1"/>
    <property type="molecule type" value="Genomic_DNA"/>
</dbReference>
<evidence type="ECO:0000256" key="1">
    <source>
        <dbReference type="SAM" id="MobiDB-lite"/>
    </source>
</evidence>
<reference evidence="2" key="1">
    <citation type="journal article" date="2023" name="G3 (Bethesda)">
        <title>A reference genome for the long-term kleptoplast-retaining sea slug Elysia crispata morphotype clarki.</title>
        <authorList>
            <person name="Eastman K.E."/>
            <person name="Pendleton A.L."/>
            <person name="Shaikh M.A."/>
            <person name="Suttiyut T."/>
            <person name="Ogas R."/>
            <person name="Tomko P."/>
            <person name="Gavelis G."/>
            <person name="Widhalm J.R."/>
            <person name="Wisecaver J.H."/>
        </authorList>
    </citation>
    <scope>NUCLEOTIDE SEQUENCE</scope>
    <source>
        <strain evidence="2">ECLA1</strain>
    </source>
</reference>
<feature type="compositionally biased region" description="Polar residues" evidence="1">
    <location>
        <begin position="170"/>
        <end position="182"/>
    </location>
</feature>
<feature type="compositionally biased region" description="Polar residues" evidence="1">
    <location>
        <begin position="112"/>
        <end position="130"/>
    </location>
</feature>
<accession>A0AAE0YKE3</accession>
<feature type="region of interest" description="Disordered" evidence="1">
    <location>
        <begin position="232"/>
        <end position="393"/>
    </location>
</feature>
<feature type="compositionally biased region" description="Polar residues" evidence="1">
    <location>
        <begin position="136"/>
        <end position="148"/>
    </location>
</feature>
<evidence type="ECO:0000313" key="3">
    <source>
        <dbReference type="Proteomes" id="UP001283361"/>
    </source>
</evidence>
<feature type="compositionally biased region" description="Basic residues" evidence="1">
    <location>
        <begin position="382"/>
        <end position="393"/>
    </location>
</feature>
<evidence type="ECO:0000313" key="2">
    <source>
        <dbReference type="EMBL" id="KAK3749077.1"/>
    </source>
</evidence>